<protein>
    <recommendedName>
        <fullName evidence="4">HTH araC/xylS-type domain-containing protein</fullName>
    </recommendedName>
</protein>
<evidence type="ECO:0000256" key="3">
    <source>
        <dbReference type="ARBA" id="ARBA00023163"/>
    </source>
</evidence>
<sequence length="403" mass="44945">MAKASEEDHERWRGVADRLFAAIGALQAKESAASLHLRPPFRGRLFWHLRYARRNLLLRRDYDRVAGDLLDYVLRHQQEERERRRLEALSWAMRHEFSTTDPQLAIDYLGNVYGTSLRFGGARDGRLFKHARSDGTSFAVDDIQLPANLSIRQTPAKPLIIGQITAGRMERECAGRCERLVPGDIFAHSDSPTVMKARELRAAAVTIDVAVLAQVAATSPARAPGPVRLTGYRPISPVAAQRWNRAVAYLRAELADGEAQPLVMGAVARLLAATVLTTFPNTALVGPTAQDRRDATSATARAAVAYIEEHAHRDLSVADISAAVNVSIRAVQFAFRRHLDTTPMAYLRRVRLERAHRDLLAADPRDGVTVTMIAARWGFLSHSRFAARYRRAYDVTPRHTLHS</sequence>
<comment type="caution">
    <text evidence="5">The sequence shown here is derived from an EMBL/GenBank/DDBJ whole genome shotgun (WGS) entry which is preliminary data.</text>
</comment>
<keyword evidence="2" id="KW-0238">DNA-binding</keyword>
<evidence type="ECO:0000313" key="5">
    <source>
        <dbReference type="EMBL" id="GAA5175159.1"/>
    </source>
</evidence>
<evidence type="ECO:0000256" key="1">
    <source>
        <dbReference type="ARBA" id="ARBA00023015"/>
    </source>
</evidence>
<dbReference type="Gene3D" id="1.10.10.60">
    <property type="entry name" value="Homeodomain-like"/>
    <property type="match status" value="1"/>
</dbReference>
<gene>
    <name evidence="5" type="ORF">GCM10023321_80650</name>
</gene>
<dbReference type="Pfam" id="PF12833">
    <property type="entry name" value="HTH_18"/>
    <property type="match status" value="1"/>
</dbReference>
<proteinExistence type="predicted"/>
<keyword evidence="3" id="KW-0804">Transcription</keyword>
<reference evidence="6" key="1">
    <citation type="journal article" date="2019" name="Int. J. Syst. Evol. Microbiol.">
        <title>The Global Catalogue of Microorganisms (GCM) 10K type strain sequencing project: providing services to taxonomists for standard genome sequencing and annotation.</title>
        <authorList>
            <consortium name="The Broad Institute Genomics Platform"/>
            <consortium name="The Broad Institute Genome Sequencing Center for Infectious Disease"/>
            <person name="Wu L."/>
            <person name="Ma J."/>
        </authorList>
    </citation>
    <scope>NUCLEOTIDE SEQUENCE [LARGE SCALE GENOMIC DNA]</scope>
    <source>
        <strain evidence="6">JCM 18303</strain>
    </source>
</reference>
<accession>A0ABP9RDI6</accession>
<dbReference type="InterPro" id="IPR009057">
    <property type="entry name" value="Homeodomain-like_sf"/>
</dbReference>
<dbReference type="SUPFAM" id="SSF46689">
    <property type="entry name" value="Homeodomain-like"/>
    <property type="match status" value="2"/>
</dbReference>
<evidence type="ECO:0000313" key="6">
    <source>
        <dbReference type="Proteomes" id="UP001428817"/>
    </source>
</evidence>
<dbReference type="InterPro" id="IPR050204">
    <property type="entry name" value="AraC_XylS_family_regulators"/>
</dbReference>
<evidence type="ECO:0000259" key="4">
    <source>
        <dbReference type="PROSITE" id="PS01124"/>
    </source>
</evidence>
<organism evidence="5 6">
    <name type="scientific">Pseudonocardia eucalypti</name>
    <dbReference type="NCBI Taxonomy" id="648755"/>
    <lineage>
        <taxon>Bacteria</taxon>
        <taxon>Bacillati</taxon>
        <taxon>Actinomycetota</taxon>
        <taxon>Actinomycetes</taxon>
        <taxon>Pseudonocardiales</taxon>
        <taxon>Pseudonocardiaceae</taxon>
        <taxon>Pseudonocardia</taxon>
    </lineage>
</organism>
<evidence type="ECO:0000256" key="2">
    <source>
        <dbReference type="ARBA" id="ARBA00023125"/>
    </source>
</evidence>
<dbReference type="PANTHER" id="PTHR46796:SF12">
    <property type="entry name" value="HTH-TYPE DNA-BINDING TRANSCRIPTIONAL ACTIVATOR EUTR"/>
    <property type="match status" value="1"/>
</dbReference>
<keyword evidence="1" id="KW-0805">Transcription regulation</keyword>
<dbReference type="PANTHER" id="PTHR46796">
    <property type="entry name" value="HTH-TYPE TRANSCRIPTIONAL ACTIVATOR RHAS-RELATED"/>
    <property type="match status" value="1"/>
</dbReference>
<dbReference type="EMBL" id="BAABJP010000063">
    <property type="protein sequence ID" value="GAA5175159.1"/>
    <property type="molecule type" value="Genomic_DNA"/>
</dbReference>
<name>A0ABP9RDI6_9PSEU</name>
<feature type="domain" description="HTH araC/xylS-type" evidence="4">
    <location>
        <begin position="301"/>
        <end position="403"/>
    </location>
</feature>
<dbReference type="InterPro" id="IPR018060">
    <property type="entry name" value="HTH_AraC"/>
</dbReference>
<dbReference type="SMART" id="SM00342">
    <property type="entry name" value="HTH_ARAC"/>
    <property type="match status" value="1"/>
</dbReference>
<dbReference type="PROSITE" id="PS01124">
    <property type="entry name" value="HTH_ARAC_FAMILY_2"/>
    <property type="match status" value="1"/>
</dbReference>
<keyword evidence="6" id="KW-1185">Reference proteome</keyword>
<dbReference type="Proteomes" id="UP001428817">
    <property type="component" value="Unassembled WGS sequence"/>
</dbReference>